<keyword evidence="3" id="KW-1003">Cell membrane</keyword>
<dbReference type="EMBL" id="MEUG01000001">
    <property type="protein sequence ID" value="OGC28158.1"/>
    <property type="molecule type" value="Genomic_DNA"/>
</dbReference>
<evidence type="ECO:0000256" key="1">
    <source>
        <dbReference type="ARBA" id="ARBA00004651"/>
    </source>
</evidence>
<evidence type="ECO:0000256" key="8">
    <source>
        <dbReference type="SAM" id="Phobius"/>
    </source>
</evidence>
<keyword evidence="2" id="KW-0813">Transport</keyword>
<feature type="transmembrane region" description="Helical" evidence="8">
    <location>
        <begin position="158"/>
        <end position="178"/>
    </location>
</feature>
<feature type="transmembrane region" description="Helical" evidence="8">
    <location>
        <begin position="12"/>
        <end position="30"/>
    </location>
</feature>
<comment type="caution">
    <text evidence="9">The sequence shown here is derived from an EMBL/GenBank/DDBJ whole genome shotgun (WGS) entry which is preliminary data.</text>
</comment>
<dbReference type="Pfam" id="PF02386">
    <property type="entry name" value="TrkH"/>
    <property type="match status" value="1"/>
</dbReference>
<dbReference type="PANTHER" id="PTHR32024">
    <property type="entry name" value="TRK SYSTEM POTASSIUM UPTAKE PROTEIN TRKG-RELATED"/>
    <property type="match status" value="1"/>
</dbReference>
<feature type="transmembrane region" description="Helical" evidence="8">
    <location>
        <begin position="408"/>
        <end position="429"/>
    </location>
</feature>
<feature type="transmembrane region" description="Helical" evidence="8">
    <location>
        <begin position="348"/>
        <end position="371"/>
    </location>
</feature>
<dbReference type="GO" id="GO:0008324">
    <property type="term" value="F:monoatomic cation transmembrane transporter activity"/>
    <property type="evidence" value="ECO:0007669"/>
    <property type="project" value="InterPro"/>
</dbReference>
<gene>
    <name evidence="9" type="ORF">A3K49_04125</name>
</gene>
<dbReference type="Proteomes" id="UP000178602">
    <property type="component" value="Unassembled WGS sequence"/>
</dbReference>
<evidence type="ECO:0000256" key="6">
    <source>
        <dbReference type="ARBA" id="ARBA00023065"/>
    </source>
</evidence>
<reference evidence="9 10" key="1">
    <citation type="journal article" date="2016" name="Nat. Commun.">
        <title>Thousands of microbial genomes shed light on interconnected biogeochemical processes in an aquifer system.</title>
        <authorList>
            <person name="Anantharaman K."/>
            <person name="Brown C.T."/>
            <person name="Hug L.A."/>
            <person name="Sharon I."/>
            <person name="Castelle C.J."/>
            <person name="Probst A.J."/>
            <person name="Thomas B.C."/>
            <person name="Singh A."/>
            <person name="Wilkins M.J."/>
            <person name="Karaoz U."/>
            <person name="Brodie E.L."/>
            <person name="Williams K.H."/>
            <person name="Hubbard S.S."/>
            <person name="Banfield J.F."/>
        </authorList>
    </citation>
    <scope>NUCLEOTIDE SEQUENCE [LARGE SCALE GENOMIC DNA]</scope>
</reference>
<feature type="transmembrane region" description="Helical" evidence="8">
    <location>
        <begin position="42"/>
        <end position="61"/>
    </location>
</feature>
<dbReference type="GO" id="GO:0005886">
    <property type="term" value="C:plasma membrane"/>
    <property type="evidence" value="ECO:0007669"/>
    <property type="project" value="UniProtKB-SubCell"/>
</dbReference>
<protein>
    <recommendedName>
        <fullName evidence="11">Trk family potassium uptake protein</fullName>
    </recommendedName>
</protein>
<dbReference type="PANTHER" id="PTHR32024:SF1">
    <property type="entry name" value="KTR SYSTEM POTASSIUM UPTAKE PROTEIN B"/>
    <property type="match status" value="1"/>
</dbReference>
<name>A0A1F4T620_UNCSA</name>
<feature type="transmembrane region" description="Helical" evidence="8">
    <location>
        <begin position="296"/>
        <end position="327"/>
    </location>
</feature>
<organism evidence="9 10">
    <name type="scientific">candidate division WOR-1 bacterium RIFOXYC12_FULL_54_18</name>
    <dbReference type="NCBI Taxonomy" id="1802584"/>
    <lineage>
        <taxon>Bacteria</taxon>
        <taxon>Bacillati</taxon>
        <taxon>Saganbacteria</taxon>
    </lineage>
</organism>
<evidence type="ECO:0000256" key="5">
    <source>
        <dbReference type="ARBA" id="ARBA00022989"/>
    </source>
</evidence>
<feature type="transmembrane region" description="Helical" evidence="8">
    <location>
        <begin position="73"/>
        <end position="97"/>
    </location>
</feature>
<evidence type="ECO:0000313" key="9">
    <source>
        <dbReference type="EMBL" id="OGC28158.1"/>
    </source>
</evidence>
<feature type="transmembrane region" description="Helical" evidence="8">
    <location>
        <begin position="234"/>
        <end position="253"/>
    </location>
</feature>
<keyword evidence="7 8" id="KW-0472">Membrane</keyword>
<dbReference type="GO" id="GO:0030001">
    <property type="term" value="P:metal ion transport"/>
    <property type="evidence" value="ECO:0007669"/>
    <property type="project" value="UniProtKB-ARBA"/>
</dbReference>
<keyword evidence="4 8" id="KW-0812">Transmembrane</keyword>
<sequence length="447" mass="48090">MRPKFGLNAMQILVFGYFIVTIIGALILSLPISSADGTSQPFVDALFLATSGISTSGLTVIDIGSYYSLFGQIVLMLIFQVGGIGYMAFFVFIAYLLGKKFSKTTSTVARESMATDSHNMHMLGGFFLKVISFTLFFEIIGAVILASYWSREYTLPRAIYLGVFHSISAFCTAGFSLFPTSLVNYKTSWTINLTINIISIIGGIGFFVLSDAYNALISKINRLKPTRLTLHSKMVLITTVIVMLAGTLIILVAEQWPGSATLQEKVVIASFQSISASTTDGFNTIDIGKMSATSLVALMLLMFIGASPGSTGGGMKTTTLATLFAAVRASLRKKDRTAVFERKIPIEIIIKALTIFFLFSAVAAIDILIMANTEKATFLQTLFEIVSALGNTGLSTGITGSLSTAGKIILIITMFIGRVGPLTIGSAIFTSEKHNALKLPKEELFVG</sequence>
<evidence type="ECO:0008006" key="11">
    <source>
        <dbReference type="Google" id="ProtNLM"/>
    </source>
</evidence>
<feature type="transmembrane region" description="Helical" evidence="8">
    <location>
        <begin position="126"/>
        <end position="146"/>
    </location>
</feature>
<evidence type="ECO:0000256" key="7">
    <source>
        <dbReference type="ARBA" id="ARBA00023136"/>
    </source>
</evidence>
<evidence type="ECO:0000313" key="10">
    <source>
        <dbReference type="Proteomes" id="UP000178602"/>
    </source>
</evidence>
<evidence type="ECO:0000256" key="3">
    <source>
        <dbReference type="ARBA" id="ARBA00022475"/>
    </source>
</evidence>
<proteinExistence type="predicted"/>
<keyword evidence="6" id="KW-0406">Ion transport</keyword>
<evidence type="ECO:0000256" key="4">
    <source>
        <dbReference type="ARBA" id="ARBA00022692"/>
    </source>
</evidence>
<dbReference type="InterPro" id="IPR003445">
    <property type="entry name" value="Cat_transpt"/>
</dbReference>
<feature type="transmembrane region" description="Helical" evidence="8">
    <location>
        <begin position="190"/>
        <end position="213"/>
    </location>
</feature>
<evidence type="ECO:0000256" key="2">
    <source>
        <dbReference type="ARBA" id="ARBA00022448"/>
    </source>
</evidence>
<comment type="subcellular location">
    <subcellularLocation>
        <location evidence="1">Cell membrane</location>
        <topology evidence="1">Multi-pass membrane protein</topology>
    </subcellularLocation>
</comment>
<keyword evidence="5 8" id="KW-1133">Transmembrane helix</keyword>
<dbReference type="AlphaFoldDB" id="A0A1F4T620"/>
<accession>A0A1F4T620</accession>